<evidence type="ECO:0000313" key="7">
    <source>
        <dbReference type="EMBL" id="TDA39709.1"/>
    </source>
</evidence>
<dbReference type="Proteomes" id="UP000317265">
    <property type="component" value="Unassembled WGS sequence"/>
</dbReference>
<comment type="function">
    <text evidence="4">Flagellin is the subunit protein which polymerizes to form the filaments of archaeal flagella.</text>
</comment>
<dbReference type="GO" id="GO:0097588">
    <property type="term" value="P:archaeal or bacterial-type flagellum-dependent cell motility"/>
    <property type="evidence" value="ECO:0007669"/>
    <property type="project" value="InterPro"/>
</dbReference>
<evidence type="ECO:0000256" key="1">
    <source>
        <dbReference type="ARBA" id="ARBA00004618"/>
    </source>
</evidence>
<dbReference type="GO" id="GO:0005198">
    <property type="term" value="F:structural molecule activity"/>
    <property type="evidence" value="ECO:0007669"/>
    <property type="project" value="InterPro"/>
</dbReference>
<protein>
    <recommendedName>
        <fullName evidence="4">Flagellin</fullName>
    </recommendedName>
</protein>
<organism evidence="6 8">
    <name type="scientific">Thermoproteota archaeon</name>
    <dbReference type="NCBI Taxonomy" id="2056631"/>
    <lineage>
        <taxon>Archaea</taxon>
        <taxon>Thermoproteota</taxon>
    </lineage>
</organism>
<keyword evidence="5" id="KW-0812">Transmembrane</keyword>
<dbReference type="InterPro" id="IPR013373">
    <property type="entry name" value="Flagellin/pilin_N_arc"/>
</dbReference>
<name>A0A520KFF2_9CREN</name>
<dbReference type="AlphaFoldDB" id="A0A520KFF2"/>
<keyword evidence="3 4" id="KW-0974">Archaeal flagellum</keyword>
<dbReference type="Proteomes" id="UP000316080">
    <property type="component" value="Unassembled WGS sequence"/>
</dbReference>
<comment type="caution">
    <text evidence="6">The sequence shown here is derived from an EMBL/GenBank/DDBJ whole genome shotgun (WGS) entry which is preliminary data.</text>
</comment>
<proteinExistence type="inferred from homology"/>
<dbReference type="InterPro" id="IPR002774">
    <property type="entry name" value="Flagellin_arc-type"/>
</dbReference>
<evidence type="ECO:0000256" key="4">
    <source>
        <dbReference type="RuleBase" id="RU361282"/>
    </source>
</evidence>
<dbReference type="PANTHER" id="PTHR35903">
    <property type="entry name" value="FLAGELLIN B1"/>
    <property type="match status" value="1"/>
</dbReference>
<comment type="similarity">
    <text evidence="2 4">Belongs to the archaeal flagellin family.</text>
</comment>
<dbReference type="EMBL" id="RXIH01000034">
    <property type="protein sequence ID" value="RZN55845.1"/>
    <property type="molecule type" value="Genomic_DNA"/>
</dbReference>
<dbReference type="EMBL" id="QNVI01000021">
    <property type="protein sequence ID" value="TDA39709.1"/>
    <property type="molecule type" value="Genomic_DNA"/>
</dbReference>
<sequence>MKSHNTSKSRKGTIGVETAIIMIAFVVVASVVAYVIINMGFFSAQKTKETIWRGVESASTSLELDGSIIGRADSNGNYIEFLIVPIRLSVGRTAVDLSNNSVVVSVIGSNFTITNLYKGINDTTGVTVEKIIEDLKGTNENEAWSVIYNSDGDKLLELNEKAYIIIKLDTATYQLKPYDRVTIEIRIGDGAALTVTCQMPPGFSPNEYVRLG</sequence>
<reference evidence="7 9" key="1">
    <citation type="journal article" date="2019" name="Nat. Microbiol.">
        <title>Expanding anaerobic alkane metabolism in the domain of Archaea.</title>
        <authorList>
            <person name="Wang Y."/>
            <person name="Wegener G."/>
            <person name="Hou J."/>
            <person name="Wang F."/>
            <person name="Xiao X."/>
        </authorList>
    </citation>
    <scope>NUCLEOTIDE SEQUENCE [LARGE SCALE GENOMIC DNA]</scope>
    <source>
        <strain evidence="7">WYZ-LMO11</strain>
    </source>
</reference>
<dbReference type="Pfam" id="PF01917">
    <property type="entry name" value="Flagellin_arch-type"/>
    <property type="match status" value="1"/>
</dbReference>
<keyword evidence="5" id="KW-0472">Membrane</keyword>
<feature type="transmembrane region" description="Helical" evidence="5">
    <location>
        <begin position="12"/>
        <end position="37"/>
    </location>
</feature>
<dbReference type="PANTHER" id="PTHR35903:SF1">
    <property type="entry name" value="FLAGELLIN B1"/>
    <property type="match status" value="1"/>
</dbReference>
<evidence type="ECO:0000256" key="2">
    <source>
        <dbReference type="ARBA" id="ARBA00010256"/>
    </source>
</evidence>
<dbReference type="GO" id="GO:0097589">
    <property type="term" value="C:archaeal-type flagellum"/>
    <property type="evidence" value="ECO:0007669"/>
    <property type="project" value="UniProtKB-SubCell"/>
</dbReference>
<evidence type="ECO:0000256" key="3">
    <source>
        <dbReference type="ARBA" id="ARBA00022440"/>
    </source>
</evidence>
<evidence type="ECO:0000256" key="5">
    <source>
        <dbReference type="SAM" id="Phobius"/>
    </source>
</evidence>
<evidence type="ECO:0000313" key="9">
    <source>
        <dbReference type="Proteomes" id="UP000317265"/>
    </source>
</evidence>
<evidence type="ECO:0000313" key="6">
    <source>
        <dbReference type="EMBL" id="RZN55845.1"/>
    </source>
</evidence>
<keyword evidence="5" id="KW-1133">Transmembrane helix</keyword>
<reference evidence="6 8" key="2">
    <citation type="journal article" date="2019" name="Nat. Microbiol.">
        <title>Wide diversity of methane and short-chain alkane metabolisms in uncultured archaea.</title>
        <authorList>
            <person name="Borrel G."/>
            <person name="Adam P.S."/>
            <person name="McKay L.J."/>
            <person name="Chen L.X."/>
            <person name="Sierra-Garcia I.N."/>
            <person name="Sieber C.M."/>
            <person name="Letourneur Q."/>
            <person name="Ghozlane A."/>
            <person name="Andersen G.L."/>
            <person name="Li W.J."/>
            <person name="Hallam S.J."/>
            <person name="Muyzer G."/>
            <person name="de Oliveira V.M."/>
            <person name="Inskeep W.P."/>
            <person name="Banfield J.F."/>
            <person name="Gribaldo S."/>
        </authorList>
    </citation>
    <scope>NUCLEOTIDE SEQUENCE [LARGE SCALE GENOMIC DNA]</scope>
    <source>
        <strain evidence="6">Verst-YHS</strain>
    </source>
</reference>
<gene>
    <name evidence="7" type="ORF">DSO09_01835</name>
    <name evidence="6" type="ORF">EF809_04325</name>
</gene>
<comment type="subcellular location">
    <subcellularLocation>
        <location evidence="1 4">Archaeal flagellum</location>
    </subcellularLocation>
</comment>
<accession>A0A520KFF2</accession>
<dbReference type="NCBIfam" id="TIGR02537">
    <property type="entry name" value="arch_flag_Nterm"/>
    <property type="match status" value="1"/>
</dbReference>
<evidence type="ECO:0000313" key="8">
    <source>
        <dbReference type="Proteomes" id="UP000316080"/>
    </source>
</evidence>